<keyword evidence="7" id="KW-1185">Reference proteome</keyword>
<feature type="non-terminal residue" evidence="6">
    <location>
        <position position="1"/>
    </location>
</feature>
<dbReference type="Proteomes" id="UP000555756">
    <property type="component" value="Unassembled WGS sequence"/>
</dbReference>
<name>A0A7W4JQ00_9PROT</name>
<dbReference type="Gene3D" id="1.10.3430.10">
    <property type="entry name" value="Ammonium transporter AmtB like domains"/>
    <property type="match status" value="1"/>
</dbReference>
<evidence type="ECO:0000313" key="7">
    <source>
        <dbReference type="Proteomes" id="UP000555756"/>
    </source>
</evidence>
<dbReference type="GO" id="GO:0016020">
    <property type="term" value="C:membrane"/>
    <property type="evidence" value="ECO:0007669"/>
    <property type="project" value="UniProtKB-SubCell"/>
</dbReference>
<comment type="subcellular location">
    <subcellularLocation>
        <location evidence="1">Membrane</location>
        <topology evidence="1">Multi-pass membrane protein</topology>
    </subcellularLocation>
</comment>
<keyword evidence="4" id="KW-0472">Membrane</keyword>
<organism evidence="6 7">
    <name type="scientific">Gluconacetobacter azotocaptans</name>
    <dbReference type="NCBI Taxonomy" id="142834"/>
    <lineage>
        <taxon>Bacteria</taxon>
        <taxon>Pseudomonadati</taxon>
        <taxon>Pseudomonadota</taxon>
        <taxon>Alphaproteobacteria</taxon>
        <taxon>Acetobacterales</taxon>
        <taxon>Acetobacteraceae</taxon>
        <taxon>Gluconacetobacter</taxon>
    </lineage>
</organism>
<dbReference type="InterPro" id="IPR029020">
    <property type="entry name" value="Ammonium/urea_transptr"/>
</dbReference>
<evidence type="ECO:0000256" key="2">
    <source>
        <dbReference type="ARBA" id="ARBA00022692"/>
    </source>
</evidence>
<dbReference type="InterPro" id="IPR024041">
    <property type="entry name" value="NH4_transpt_AmtB-like_dom"/>
</dbReference>
<dbReference type="Pfam" id="PF00909">
    <property type="entry name" value="Ammonium_transp"/>
    <property type="match status" value="1"/>
</dbReference>
<gene>
    <name evidence="6" type="ORF">HLH34_02160</name>
</gene>
<sequence>VWCALATFVLLKIVDLTIGLRVTQDQEVEGLDMVLHGERIN</sequence>
<dbReference type="EMBL" id="JABEQF010000001">
    <property type="protein sequence ID" value="MBB2188769.1"/>
    <property type="molecule type" value="Genomic_DNA"/>
</dbReference>
<accession>A0A7W4JQ00</accession>
<keyword evidence="2" id="KW-0812">Transmembrane</keyword>
<evidence type="ECO:0000256" key="1">
    <source>
        <dbReference type="ARBA" id="ARBA00004141"/>
    </source>
</evidence>
<feature type="domain" description="Ammonium transporter AmtB-like" evidence="5">
    <location>
        <begin position="1"/>
        <end position="38"/>
    </location>
</feature>
<proteinExistence type="predicted"/>
<evidence type="ECO:0000313" key="6">
    <source>
        <dbReference type="EMBL" id="MBB2188769.1"/>
    </source>
</evidence>
<comment type="caution">
    <text evidence="6">The sequence shown here is derived from an EMBL/GenBank/DDBJ whole genome shotgun (WGS) entry which is preliminary data.</text>
</comment>
<dbReference type="AlphaFoldDB" id="A0A7W4JQ00"/>
<protein>
    <submittedName>
        <fullName evidence="6">Ammonium transporter</fullName>
    </submittedName>
</protein>
<evidence type="ECO:0000259" key="5">
    <source>
        <dbReference type="Pfam" id="PF00909"/>
    </source>
</evidence>
<dbReference type="RefSeq" id="WP_183117921.1">
    <property type="nucleotide sequence ID" value="NZ_JABEQF010000001.1"/>
</dbReference>
<evidence type="ECO:0000256" key="4">
    <source>
        <dbReference type="ARBA" id="ARBA00023136"/>
    </source>
</evidence>
<keyword evidence="3" id="KW-1133">Transmembrane helix</keyword>
<evidence type="ECO:0000256" key="3">
    <source>
        <dbReference type="ARBA" id="ARBA00022989"/>
    </source>
</evidence>
<dbReference type="GO" id="GO:0008519">
    <property type="term" value="F:ammonium channel activity"/>
    <property type="evidence" value="ECO:0007669"/>
    <property type="project" value="InterPro"/>
</dbReference>
<reference evidence="6 7" key="1">
    <citation type="submission" date="2020-04" db="EMBL/GenBank/DDBJ databases">
        <title>Description of novel Gluconacetobacter.</title>
        <authorList>
            <person name="Sombolestani A."/>
        </authorList>
    </citation>
    <scope>NUCLEOTIDE SEQUENCE [LARGE SCALE GENOMIC DNA]</scope>
    <source>
        <strain evidence="6 7">LMG 21311</strain>
    </source>
</reference>